<keyword evidence="5" id="KW-1185">Reference proteome</keyword>
<sequence>MSLVARVLVLVLFLLPTTAIAESDDWQVAKATSQVKYTIDLSNWMDLHAGDVVPNRAWVSTGPRGRVELARGVESIDFQPNTTASITTNSSLFSSRKTEVRQQTGTLDLEIEKRSQPHTTVQTPYLAAVVKGTIFHVSVGKTTASVSVDRGLVQVTSFASGQQANVGPHQAASVDRNAGMTVSGQVSTPSITSVAPSVAKVPALGAATLSGQDTASDSTSKSSQAGTAGASGDSGSAGGGSSGRNSSGSGNGNGKSSGEPSNDNSGNDSGNGSGNAGNGNTGNGGGNGNGNGNAGNGNNGNGNSSNNGKGNGNTGNSGSNGKGNSDRNGNGNGNGNGKVKSSKK</sequence>
<evidence type="ECO:0000313" key="5">
    <source>
        <dbReference type="Proteomes" id="UP000549882"/>
    </source>
</evidence>
<organism evidence="4 5">
    <name type="scientific">Rhizobium paranaense</name>
    <dbReference type="NCBI Taxonomy" id="1650438"/>
    <lineage>
        <taxon>Bacteria</taxon>
        <taxon>Pseudomonadati</taxon>
        <taxon>Pseudomonadota</taxon>
        <taxon>Alphaproteobacteria</taxon>
        <taxon>Hyphomicrobiales</taxon>
        <taxon>Rhizobiaceae</taxon>
        <taxon>Rhizobium/Agrobacterium group</taxon>
        <taxon>Rhizobium</taxon>
    </lineage>
</organism>
<evidence type="ECO:0000259" key="3">
    <source>
        <dbReference type="Pfam" id="PF04773"/>
    </source>
</evidence>
<feature type="compositionally biased region" description="Polar residues" evidence="1">
    <location>
        <begin position="210"/>
        <end position="221"/>
    </location>
</feature>
<evidence type="ECO:0000256" key="2">
    <source>
        <dbReference type="SAM" id="SignalP"/>
    </source>
</evidence>
<dbReference type="Pfam" id="PF04773">
    <property type="entry name" value="FecR"/>
    <property type="match status" value="1"/>
</dbReference>
<feature type="signal peptide" evidence="2">
    <location>
        <begin position="1"/>
        <end position="21"/>
    </location>
</feature>
<comment type="caution">
    <text evidence="4">The sequence shown here is derived from an EMBL/GenBank/DDBJ whole genome shotgun (WGS) entry which is preliminary data.</text>
</comment>
<evidence type="ECO:0000256" key="1">
    <source>
        <dbReference type="SAM" id="MobiDB-lite"/>
    </source>
</evidence>
<protein>
    <recommendedName>
        <fullName evidence="3">FecR protein domain-containing protein</fullName>
    </recommendedName>
</protein>
<dbReference type="PANTHER" id="PTHR38731">
    <property type="entry name" value="LIPL45-RELATED LIPOPROTEIN-RELATED"/>
    <property type="match status" value="1"/>
</dbReference>
<evidence type="ECO:0000313" key="4">
    <source>
        <dbReference type="EMBL" id="MBB5576590.1"/>
    </source>
</evidence>
<gene>
    <name evidence="4" type="ORF">GGD50_005235</name>
</gene>
<dbReference type="PANTHER" id="PTHR38731:SF3">
    <property type="entry name" value="BLL6125 PROTEIN"/>
    <property type="match status" value="1"/>
</dbReference>
<feature type="compositionally biased region" description="Low complexity" evidence="1">
    <location>
        <begin position="222"/>
        <end position="234"/>
    </location>
</feature>
<feature type="compositionally biased region" description="Low complexity" evidence="1">
    <location>
        <begin position="256"/>
        <end position="268"/>
    </location>
</feature>
<feature type="domain" description="FecR protein" evidence="3">
    <location>
        <begin position="75"/>
        <end position="153"/>
    </location>
</feature>
<dbReference type="EMBL" id="JACHBI010000013">
    <property type="protein sequence ID" value="MBB5576590.1"/>
    <property type="molecule type" value="Genomic_DNA"/>
</dbReference>
<feature type="compositionally biased region" description="Gly residues" evidence="1">
    <location>
        <begin position="309"/>
        <end position="321"/>
    </location>
</feature>
<dbReference type="RefSeq" id="WP_183939889.1">
    <property type="nucleotide sequence ID" value="NZ_JACHBI010000013.1"/>
</dbReference>
<keyword evidence="2" id="KW-0732">Signal</keyword>
<proteinExistence type="predicted"/>
<dbReference type="InterPro" id="IPR006860">
    <property type="entry name" value="FecR"/>
</dbReference>
<reference evidence="4 5" key="1">
    <citation type="submission" date="2020-08" db="EMBL/GenBank/DDBJ databases">
        <title>Genomic Encyclopedia of Type Strains, Phase IV (KMG-V): Genome sequencing to study the core and pangenomes of soil and plant-associated prokaryotes.</title>
        <authorList>
            <person name="Whitman W."/>
        </authorList>
    </citation>
    <scope>NUCLEOTIDE SEQUENCE [LARGE SCALE GENOMIC DNA]</scope>
    <source>
        <strain evidence="4 5">SEMIA 4064</strain>
    </source>
</reference>
<name>A0A7W9D3V6_9HYPH</name>
<feature type="region of interest" description="Disordered" evidence="1">
    <location>
        <begin position="210"/>
        <end position="344"/>
    </location>
</feature>
<feature type="compositionally biased region" description="Gly residues" evidence="1">
    <location>
        <begin position="269"/>
        <end position="300"/>
    </location>
</feature>
<dbReference type="AlphaFoldDB" id="A0A7W9D3V6"/>
<feature type="chain" id="PRO_5031043545" description="FecR protein domain-containing protein" evidence="2">
    <location>
        <begin position="22"/>
        <end position="344"/>
    </location>
</feature>
<dbReference type="Gene3D" id="2.60.120.1440">
    <property type="match status" value="1"/>
</dbReference>
<accession>A0A7W9D3V6</accession>
<dbReference type="Proteomes" id="UP000549882">
    <property type="component" value="Unassembled WGS sequence"/>
</dbReference>